<dbReference type="InterPro" id="IPR000092">
    <property type="entry name" value="Polyprenyl_synt"/>
</dbReference>
<dbReference type="Pfam" id="PF00348">
    <property type="entry name" value="polyprenyl_synt"/>
    <property type="match status" value="1"/>
</dbReference>
<dbReference type="PROSITE" id="PS00444">
    <property type="entry name" value="POLYPRENYL_SYNTHASE_2"/>
    <property type="match status" value="1"/>
</dbReference>
<dbReference type="STRING" id="871963.Desdi_2325"/>
<keyword evidence="8" id="KW-1185">Reference proteome</keyword>
<accession>L0FAR3</accession>
<dbReference type="GO" id="GO:0008299">
    <property type="term" value="P:isoprenoid biosynthetic process"/>
    <property type="evidence" value="ECO:0007669"/>
    <property type="project" value="InterPro"/>
</dbReference>
<dbReference type="RefSeq" id="WP_015262724.1">
    <property type="nucleotide sequence ID" value="NC_019903.1"/>
</dbReference>
<keyword evidence="3 6" id="KW-0808">Transferase</keyword>
<dbReference type="OrthoDB" id="9805316at2"/>
<dbReference type="PROSITE" id="PS00723">
    <property type="entry name" value="POLYPRENYL_SYNTHASE_1"/>
    <property type="match status" value="1"/>
</dbReference>
<comment type="similarity">
    <text evidence="2 6">Belongs to the FPP/GGPP synthase family.</text>
</comment>
<dbReference type="KEGG" id="ddl:Desdi_2325"/>
<gene>
    <name evidence="7" type="ordered locus">Desdi_2325</name>
</gene>
<reference evidence="8" key="1">
    <citation type="submission" date="2012-02" db="EMBL/GenBank/DDBJ databases">
        <title>Complete sequence of Desulfitobacterium dichloroeliminans LMG P-21439.</title>
        <authorList>
            <person name="Lucas S."/>
            <person name="Han J."/>
            <person name="Lapidus A."/>
            <person name="Cheng J.-F."/>
            <person name="Goodwin L."/>
            <person name="Pitluck S."/>
            <person name="Peters L."/>
            <person name="Ovchinnikova G."/>
            <person name="Teshima H."/>
            <person name="Detter J.C."/>
            <person name="Han C."/>
            <person name="Tapia R."/>
            <person name="Land M."/>
            <person name="Hauser L."/>
            <person name="Kyrpides N."/>
            <person name="Ivanova N."/>
            <person name="Pagani I."/>
            <person name="Kruse T."/>
            <person name="de Vos W.M."/>
            <person name="Boon N."/>
            <person name="Smidt H."/>
            <person name="Woyke T."/>
        </authorList>
    </citation>
    <scope>NUCLEOTIDE SEQUENCE [LARGE SCALE GENOMIC DNA]</scope>
    <source>
        <strain evidence="8">LMG P-21439 / DCA1</strain>
    </source>
</reference>
<comment type="cofactor">
    <cofactor evidence="1">
        <name>Mg(2+)</name>
        <dbReference type="ChEBI" id="CHEBI:18420"/>
    </cofactor>
</comment>
<evidence type="ECO:0000256" key="3">
    <source>
        <dbReference type="ARBA" id="ARBA00022679"/>
    </source>
</evidence>
<evidence type="ECO:0000256" key="2">
    <source>
        <dbReference type="ARBA" id="ARBA00006706"/>
    </source>
</evidence>
<dbReference type="Proteomes" id="UP000010797">
    <property type="component" value="Chromosome"/>
</dbReference>
<dbReference type="PANTHER" id="PTHR12001:SF69">
    <property type="entry name" value="ALL TRANS-POLYPRENYL-DIPHOSPHATE SYNTHASE PDSS1"/>
    <property type="match status" value="1"/>
</dbReference>
<dbReference type="SFLD" id="SFLDS00005">
    <property type="entry name" value="Isoprenoid_Synthase_Type_I"/>
    <property type="match status" value="1"/>
</dbReference>
<evidence type="ECO:0000256" key="4">
    <source>
        <dbReference type="ARBA" id="ARBA00022723"/>
    </source>
</evidence>
<proteinExistence type="inferred from homology"/>
<dbReference type="eggNOG" id="COG0142">
    <property type="taxonomic scope" value="Bacteria"/>
</dbReference>
<protein>
    <submittedName>
        <fullName evidence="7">Geranylgeranyl pyrophosphate synthase</fullName>
    </submittedName>
</protein>
<dbReference type="PANTHER" id="PTHR12001">
    <property type="entry name" value="GERANYLGERANYL PYROPHOSPHATE SYNTHASE"/>
    <property type="match status" value="1"/>
</dbReference>
<dbReference type="SUPFAM" id="SSF48576">
    <property type="entry name" value="Terpenoid synthases"/>
    <property type="match status" value="1"/>
</dbReference>
<evidence type="ECO:0000256" key="5">
    <source>
        <dbReference type="ARBA" id="ARBA00022842"/>
    </source>
</evidence>
<name>L0FAR3_DESDL</name>
<dbReference type="CDD" id="cd00685">
    <property type="entry name" value="Trans_IPPS_HT"/>
    <property type="match status" value="1"/>
</dbReference>
<dbReference type="InterPro" id="IPR033749">
    <property type="entry name" value="Polyprenyl_synt_CS"/>
</dbReference>
<dbReference type="InterPro" id="IPR008949">
    <property type="entry name" value="Isoprenoid_synthase_dom_sf"/>
</dbReference>
<evidence type="ECO:0000313" key="8">
    <source>
        <dbReference type="Proteomes" id="UP000010797"/>
    </source>
</evidence>
<keyword evidence="4" id="KW-0479">Metal-binding</keyword>
<evidence type="ECO:0000256" key="1">
    <source>
        <dbReference type="ARBA" id="ARBA00001946"/>
    </source>
</evidence>
<dbReference type="HOGENOM" id="CLU_014015_2_0_9"/>
<dbReference type="GO" id="GO:0004659">
    <property type="term" value="F:prenyltransferase activity"/>
    <property type="evidence" value="ECO:0007669"/>
    <property type="project" value="InterPro"/>
</dbReference>
<dbReference type="Gene3D" id="1.10.600.10">
    <property type="entry name" value="Farnesyl Diphosphate Synthase"/>
    <property type="match status" value="1"/>
</dbReference>
<sequence>MKQLWLFNQINSDLQRVEKELHAYIETDFPVLDQSAVQLLDAGGKRLRPAFTLLAGKFYGYPIDKLLPVAMALELIHMATLVHDDVVDASTTRRGRPTVKAKWGNIVSIATGDYLLAKALELLAQINHPDVSRILAEVSVEMSQGEIQQIKASNDVNQNLKQYYYRIKRKTAMLISASCKLGAIVSSAPRREVWALGAYGHDLGMAFQVVDDVLDVTSEASELGKPVGGDIRQGIMTLPLILALDRSKDKDQLRKILGKTEKTEGEITESIRMIKESGAIEASMHYVDLYINKANTHLQELPNVPTRKALVELACFIKARKF</sequence>
<evidence type="ECO:0000256" key="6">
    <source>
        <dbReference type="RuleBase" id="RU004466"/>
    </source>
</evidence>
<evidence type="ECO:0000313" key="7">
    <source>
        <dbReference type="EMBL" id="AGA69751.1"/>
    </source>
</evidence>
<keyword evidence="5" id="KW-0460">Magnesium</keyword>
<dbReference type="AlphaFoldDB" id="L0FAR3"/>
<dbReference type="EMBL" id="CP003344">
    <property type="protein sequence ID" value="AGA69751.1"/>
    <property type="molecule type" value="Genomic_DNA"/>
</dbReference>
<organism evidence="7 8">
    <name type="scientific">Desulfitobacterium dichloroeliminans (strain LMG P-21439 / DCA1)</name>
    <dbReference type="NCBI Taxonomy" id="871963"/>
    <lineage>
        <taxon>Bacteria</taxon>
        <taxon>Bacillati</taxon>
        <taxon>Bacillota</taxon>
        <taxon>Clostridia</taxon>
        <taxon>Eubacteriales</taxon>
        <taxon>Desulfitobacteriaceae</taxon>
        <taxon>Desulfitobacterium</taxon>
    </lineage>
</organism>
<dbReference type="GO" id="GO:0046872">
    <property type="term" value="F:metal ion binding"/>
    <property type="evidence" value="ECO:0007669"/>
    <property type="project" value="UniProtKB-KW"/>
</dbReference>